<protein>
    <submittedName>
        <fullName evidence="1">Uncharacterized protein</fullName>
    </submittedName>
</protein>
<name>A0AAN6TSD2_9PEZI</name>
<evidence type="ECO:0000313" key="2">
    <source>
        <dbReference type="Proteomes" id="UP001302602"/>
    </source>
</evidence>
<organism evidence="1 2">
    <name type="scientific">Parathielavia appendiculata</name>
    <dbReference type="NCBI Taxonomy" id="2587402"/>
    <lineage>
        <taxon>Eukaryota</taxon>
        <taxon>Fungi</taxon>
        <taxon>Dikarya</taxon>
        <taxon>Ascomycota</taxon>
        <taxon>Pezizomycotina</taxon>
        <taxon>Sordariomycetes</taxon>
        <taxon>Sordariomycetidae</taxon>
        <taxon>Sordariales</taxon>
        <taxon>Chaetomiaceae</taxon>
        <taxon>Parathielavia</taxon>
    </lineage>
</organism>
<evidence type="ECO:0000313" key="1">
    <source>
        <dbReference type="EMBL" id="KAK4119275.1"/>
    </source>
</evidence>
<dbReference type="Proteomes" id="UP001302602">
    <property type="component" value="Unassembled WGS sequence"/>
</dbReference>
<gene>
    <name evidence="1" type="ORF">N657DRAFT_693862</name>
</gene>
<sequence>MSITRTLNWYESEAGAKLIASNNWQLQSQDVAPITQISWTEEYALGWMAKVPTDGFRVNILGMWQPCNKGETYDINNLDFWERSSKPGEPG</sequence>
<dbReference type="RefSeq" id="XP_062643048.1">
    <property type="nucleotide sequence ID" value="XM_062797247.1"/>
</dbReference>
<reference evidence="1" key="2">
    <citation type="submission" date="2023-05" db="EMBL/GenBank/DDBJ databases">
        <authorList>
            <consortium name="Lawrence Berkeley National Laboratory"/>
            <person name="Steindorff A."/>
            <person name="Hensen N."/>
            <person name="Bonometti L."/>
            <person name="Westerberg I."/>
            <person name="Brannstrom I.O."/>
            <person name="Guillou S."/>
            <person name="Cros-Aarteil S."/>
            <person name="Calhoun S."/>
            <person name="Haridas S."/>
            <person name="Kuo A."/>
            <person name="Mondo S."/>
            <person name="Pangilinan J."/>
            <person name="Riley R."/>
            <person name="Labutti K."/>
            <person name="Andreopoulos B."/>
            <person name="Lipzen A."/>
            <person name="Chen C."/>
            <person name="Yanf M."/>
            <person name="Daum C."/>
            <person name="Ng V."/>
            <person name="Clum A."/>
            <person name="Ohm R."/>
            <person name="Martin F."/>
            <person name="Silar P."/>
            <person name="Natvig D."/>
            <person name="Lalanne C."/>
            <person name="Gautier V."/>
            <person name="Ament-Velasquez S.L."/>
            <person name="Kruys A."/>
            <person name="Hutchinson M.I."/>
            <person name="Powell A.J."/>
            <person name="Barry K."/>
            <person name="Miller A.N."/>
            <person name="Grigoriev I.V."/>
            <person name="Debuchy R."/>
            <person name="Gladieux P."/>
            <person name="Thoren M.H."/>
            <person name="Johannesson H."/>
        </authorList>
    </citation>
    <scope>NUCLEOTIDE SEQUENCE</scope>
    <source>
        <strain evidence="1">CBS 731.68</strain>
    </source>
</reference>
<dbReference type="GeneID" id="87834014"/>
<accession>A0AAN6TSD2</accession>
<dbReference type="AlphaFoldDB" id="A0AAN6TSD2"/>
<proteinExistence type="predicted"/>
<reference evidence="1" key="1">
    <citation type="journal article" date="2023" name="Mol. Phylogenet. Evol.">
        <title>Genome-scale phylogeny and comparative genomics of the fungal order Sordariales.</title>
        <authorList>
            <person name="Hensen N."/>
            <person name="Bonometti L."/>
            <person name="Westerberg I."/>
            <person name="Brannstrom I.O."/>
            <person name="Guillou S."/>
            <person name="Cros-Aarteil S."/>
            <person name="Calhoun S."/>
            <person name="Haridas S."/>
            <person name="Kuo A."/>
            <person name="Mondo S."/>
            <person name="Pangilinan J."/>
            <person name="Riley R."/>
            <person name="LaButti K."/>
            <person name="Andreopoulos B."/>
            <person name="Lipzen A."/>
            <person name="Chen C."/>
            <person name="Yan M."/>
            <person name="Daum C."/>
            <person name="Ng V."/>
            <person name="Clum A."/>
            <person name="Steindorff A."/>
            <person name="Ohm R.A."/>
            <person name="Martin F."/>
            <person name="Silar P."/>
            <person name="Natvig D.O."/>
            <person name="Lalanne C."/>
            <person name="Gautier V."/>
            <person name="Ament-Velasquez S.L."/>
            <person name="Kruys A."/>
            <person name="Hutchinson M.I."/>
            <person name="Powell A.J."/>
            <person name="Barry K."/>
            <person name="Miller A.N."/>
            <person name="Grigoriev I.V."/>
            <person name="Debuchy R."/>
            <person name="Gladieux P."/>
            <person name="Hiltunen Thoren M."/>
            <person name="Johannesson H."/>
        </authorList>
    </citation>
    <scope>NUCLEOTIDE SEQUENCE</scope>
    <source>
        <strain evidence="1">CBS 731.68</strain>
    </source>
</reference>
<dbReference type="EMBL" id="MU853251">
    <property type="protein sequence ID" value="KAK4119275.1"/>
    <property type="molecule type" value="Genomic_DNA"/>
</dbReference>
<keyword evidence="2" id="KW-1185">Reference proteome</keyword>
<comment type="caution">
    <text evidence="1">The sequence shown here is derived from an EMBL/GenBank/DDBJ whole genome shotgun (WGS) entry which is preliminary data.</text>
</comment>